<organism evidence="7 8">
    <name type="scientific">Aspergillus tanneri</name>
    <dbReference type="NCBI Taxonomy" id="1220188"/>
    <lineage>
        <taxon>Eukaryota</taxon>
        <taxon>Fungi</taxon>
        <taxon>Dikarya</taxon>
        <taxon>Ascomycota</taxon>
        <taxon>Pezizomycotina</taxon>
        <taxon>Eurotiomycetes</taxon>
        <taxon>Eurotiomycetidae</taxon>
        <taxon>Eurotiales</taxon>
        <taxon>Aspergillaceae</taxon>
        <taxon>Aspergillus</taxon>
        <taxon>Aspergillus subgen. Circumdati</taxon>
    </lineage>
</organism>
<comment type="caution">
    <text evidence="7">The sequence shown here is derived from an EMBL/GenBank/DDBJ whole genome shotgun (WGS) entry which is preliminary data.</text>
</comment>
<protein>
    <recommendedName>
        <fullName evidence="6">Geranylgeranyl transferase type-2 subunit alpha</fullName>
        <ecNumber evidence="6">2.5.1.60</ecNumber>
    </recommendedName>
    <alternativeName>
        <fullName evidence="6">Geranylgeranyl transferase type II subunit alpha</fullName>
    </alternativeName>
</protein>
<dbReference type="PANTHER" id="PTHR11129:SF2">
    <property type="entry name" value="GERANYLGERANYL TRANSFERASE TYPE-2 SUBUNIT ALPHA"/>
    <property type="match status" value="1"/>
</dbReference>
<accession>A0A4S3JJM7</accession>
<dbReference type="GO" id="GO:0005968">
    <property type="term" value="C:Rab-protein geranylgeranyltransferase complex"/>
    <property type="evidence" value="ECO:0007669"/>
    <property type="project" value="TreeGrafter"/>
</dbReference>
<evidence type="ECO:0000313" key="8">
    <source>
        <dbReference type="Proteomes" id="UP000308092"/>
    </source>
</evidence>
<dbReference type="VEuPathDB" id="FungiDB:EYZ11_004907"/>
<dbReference type="AlphaFoldDB" id="A0A4S3JJM7"/>
<evidence type="ECO:0000256" key="6">
    <source>
        <dbReference type="RuleBase" id="RU367120"/>
    </source>
</evidence>
<keyword evidence="8" id="KW-1185">Reference proteome</keyword>
<evidence type="ECO:0000256" key="3">
    <source>
        <dbReference type="ARBA" id="ARBA00022679"/>
    </source>
</evidence>
<dbReference type="Pfam" id="PF01239">
    <property type="entry name" value="PPTA"/>
    <property type="match status" value="4"/>
</dbReference>
<keyword evidence="2 6" id="KW-0637">Prenyltransferase</keyword>
<dbReference type="PANTHER" id="PTHR11129">
    <property type="entry name" value="PROTEIN FARNESYLTRANSFERASE ALPHA SUBUNIT/RAB GERANYLGERANYL TRANSFERASE ALPHA SUBUNIT"/>
    <property type="match status" value="1"/>
</dbReference>
<proteinExistence type="inferred from homology"/>
<evidence type="ECO:0000313" key="7">
    <source>
        <dbReference type="EMBL" id="THC95592.1"/>
    </source>
</evidence>
<dbReference type="SUPFAM" id="SSF48439">
    <property type="entry name" value="Protein prenylyltransferase"/>
    <property type="match status" value="1"/>
</dbReference>
<name>A0A4S3JJM7_9EURO</name>
<dbReference type="Gene3D" id="1.25.40.120">
    <property type="entry name" value="Protein prenylyltransferase"/>
    <property type="match status" value="1"/>
</dbReference>
<dbReference type="EC" id="2.5.1.60" evidence="6"/>
<evidence type="ECO:0000256" key="2">
    <source>
        <dbReference type="ARBA" id="ARBA00022602"/>
    </source>
</evidence>
<dbReference type="InterPro" id="IPR002088">
    <property type="entry name" value="Prenyl_trans_a"/>
</dbReference>
<evidence type="ECO:0000256" key="4">
    <source>
        <dbReference type="ARBA" id="ARBA00022737"/>
    </source>
</evidence>
<dbReference type="GO" id="GO:0004663">
    <property type="term" value="F:Rab geranylgeranyltransferase activity"/>
    <property type="evidence" value="ECO:0007669"/>
    <property type="project" value="UniProtKB-UniRule"/>
</dbReference>
<reference evidence="7 8" key="1">
    <citation type="submission" date="2019-03" db="EMBL/GenBank/DDBJ databases">
        <title>The genome sequence of a newly discovered highly antifungal drug resistant Aspergillus species, Aspergillus tanneri NIH 1004.</title>
        <authorList>
            <person name="Mounaud S."/>
            <person name="Singh I."/>
            <person name="Joardar V."/>
            <person name="Pakala S."/>
            <person name="Pakala S."/>
            <person name="Venepally P."/>
            <person name="Hoover J."/>
            <person name="Nierman W."/>
            <person name="Chung J."/>
            <person name="Losada L."/>
        </authorList>
    </citation>
    <scope>NUCLEOTIDE SEQUENCE [LARGE SCALE GENOMIC DNA]</scope>
    <source>
        <strain evidence="7 8">NIH1004</strain>
    </source>
</reference>
<evidence type="ECO:0000256" key="5">
    <source>
        <dbReference type="ARBA" id="ARBA00047658"/>
    </source>
</evidence>
<keyword evidence="3 6" id="KW-0808">Transferase</keyword>
<dbReference type="GO" id="GO:0097354">
    <property type="term" value="P:prenylation"/>
    <property type="evidence" value="ECO:0007669"/>
    <property type="project" value="UniProtKB-UniRule"/>
</dbReference>
<comment type="similarity">
    <text evidence="1 6">Belongs to the protein prenyltransferase subunit alpha family.</text>
</comment>
<dbReference type="Proteomes" id="UP000308092">
    <property type="component" value="Unassembled WGS sequence"/>
</dbReference>
<dbReference type="STRING" id="1220188.A0A4S3JJM7"/>
<sequence>MEFPATAPKSATRNLTSKNFIAEHEYTLETLQKISELLGRNPEYYTVWNYRRQVLRHEFSRALSNDSEESAADQITAWIKKDLQFLIPLLRSFPKCYWIWNYRLWLLDEARRLLPLPVVRRLWEEELALAGKMLSLDSRNFHGWGYRHFVVETLEHLTSKETGKASRTQEEFEYAKKMIGANLSNFSAWHYRTKLIQRLLNEQSATDDERRKMLDDELELIHRALCDPYDQSLWFYHQNLMCTFVPTLCEQTMAPNLSNPERLDYLRREIDKIQDMLDGAEDCKYIYQALIDCTLLAAKVEGSMSSGDQKKILGWLSELKQLDPLRRGRWLDFERSLCS</sequence>
<comment type="catalytic activity">
    <reaction evidence="5 6">
        <text>geranylgeranyl diphosphate + L-cysteinyl-[protein] = S-geranylgeranyl-L-cysteinyl-[protein] + diphosphate</text>
        <dbReference type="Rhea" id="RHEA:21240"/>
        <dbReference type="Rhea" id="RHEA-COMP:10131"/>
        <dbReference type="Rhea" id="RHEA-COMP:11537"/>
        <dbReference type="ChEBI" id="CHEBI:29950"/>
        <dbReference type="ChEBI" id="CHEBI:33019"/>
        <dbReference type="ChEBI" id="CHEBI:57533"/>
        <dbReference type="ChEBI" id="CHEBI:86021"/>
        <dbReference type="EC" id="2.5.1.60"/>
    </reaction>
</comment>
<evidence type="ECO:0000256" key="1">
    <source>
        <dbReference type="ARBA" id="ARBA00006734"/>
    </source>
</evidence>
<dbReference type="PROSITE" id="PS51147">
    <property type="entry name" value="PFTA"/>
    <property type="match status" value="4"/>
</dbReference>
<gene>
    <name evidence="7" type="ORF">EYZ11_004907</name>
</gene>
<dbReference type="EMBL" id="SOSA01000150">
    <property type="protein sequence ID" value="THC95592.1"/>
    <property type="molecule type" value="Genomic_DNA"/>
</dbReference>
<comment type="function">
    <text evidence="6">Catalyzes the transfer of a geranyl-geranyl moiety from geranyl-geranyl pyrophosphate to cysteines occuring in specific C-terminal amino acid sequences.</text>
</comment>
<keyword evidence="4" id="KW-0677">Repeat</keyword>